<accession>A0A7I9YQR9</accession>
<comment type="caution">
    <text evidence="2">The sequence shown here is derived from an EMBL/GenBank/DDBJ whole genome shotgun (WGS) entry which is preliminary data.</text>
</comment>
<sequence length="312" mass="31938">MNQPMGFDIPQFRDLSNRMAQNGLAAGNLARDATFSYSNVIGNSPLGFTISTGTGALQSELGLMPPQITNQALETNEHTQTGLSNIEGQDQLNAGRARVAEQTGDPQSLEQQATEKTKEMAEKPEQMLQQMLQTAAQTGGQVGQQLGQQFGQVSQQFGQLAGQGFQQVSQLLSKAGETGAHAVEPAIDAAAAGLDGAGAGGGAAAGLGATMPAGLDEAVIPMTTSSALTPSSIPPASAASAAAASAGRGGMPMMPLLPMAPHRGTGEGASVKRDPRIFPEGKIYEPPQGTEQNFGANPEIEAEEPPFGTAKA</sequence>
<name>A0A7I9YQR9_MYCBU</name>
<keyword evidence="3" id="KW-1185">Reference proteome</keyword>
<feature type="region of interest" description="Disordered" evidence="1">
    <location>
        <begin position="279"/>
        <end position="312"/>
    </location>
</feature>
<dbReference type="Proteomes" id="UP000465360">
    <property type="component" value="Unassembled WGS sequence"/>
</dbReference>
<proteinExistence type="predicted"/>
<dbReference type="EMBL" id="BLKZ01000001">
    <property type="protein sequence ID" value="GFG91025.1"/>
    <property type="molecule type" value="Genomic_DNA"/>
</dbReference>
<dbReference type="AlphaFoldDB" id="A0A7I9YQR9"/>
<organism evidence="2 3">
    <name type="scientific">Mycobacterium bourgelatii</name>
    <dbReference type="NCBI Taxonomy" id="1273442"/>
    <lineage>
        <taxon>Bacteria</taxon>
        <taxon>Bacillati</taxon>
        <taxon>Actinomycetota</taxon>
        <taxon>Actinomycetes</taxon>
        <taxon>Mycobacteriales</taxon>
        <taxon>Mycobacteriaceae</taxon>
        <taxon>Mycobacterium</taxon>
    </lineage>
</organism>
<evidence type="ECO:0000313" key="3">
    <source>
        <dbReference type="Proteomes" id="UP000465360"/>
    </source>
</evidence>
<evidence type="ECO:0000313" key="2">
    <source>
        <dbReference type="EMBL" id="GFG91025.1"/>
    </source>
</evidence>
<protein>
    <submittedName>
        <fullName evidence="2">Uncharacterized protein</fullName>
    </submittedName>
</protein>
<gene>
    <name evidence="2" type="ORF">MBOU_30670</name>
</gene>
<dbReference type="RefSeq" id="WP_163713592.1">
    <property type="nucleotide sequence ID" value="NZ_BLKZ01000001.1"/>
</dbReference>
<reference evidence="2 3" key="1">
    <citation type="journal article" date="2019" name="Emerg. Microbes Infect.">
        <title>Comprehensive subspecies identification of 175 nontuberculous mycobacteria species based on 7547 genomic profiles.</title>
        <authorList>
            <person name="Matsumoto Y."/>
            <person name="Kinjo T."/>
            <person name="Motooka D."/>
            <person name="Nabeya D."/>
            <person name="Jung N."/>
            <person name="Uechi K."/>
            <person name="Horii T."/>
            <person name="Iida T."/>
            <person name="Fujita J."/>
            <person name="Nakamura S."/>
        </authorList>
    </citation>
    <scope>NUCLEOTIDE SEQUENCE [LARGE SCALE GENOMIC DNA]</scope>
    <source>
        <strain evidence="2 3">JCM 30725</strain>
    </source>
</reference>
<evidence type="ECO:0000256" key="1">
    <source>
        <dbReference type="SAM" id="MobiDB-lite"/>
    </source>
</evidence>